<comment type="caution">
    <text evidence="3">The sequence shown here is derived from an EMBL/GenBank/DDBJ whole genome shotgun (WGS) entry which is preliminary data.</text>
</comment>
<name>A0ABQ9N091_HEVBR</name>
<keyword evidence="4" id="KW-1185">Reference proteome</keyword>
<accession>A0ABQ9N091</accession>
<organism evidence="3 4">
    <name type="scientific">Hevea brasiliensis</name>
    <name type="common">Para rubber tree</name>
    <name type="synonym">Siphonia brasiliensis</name>
    <dbReference type="NCBI Taxonomy" id="3981"/>
    <lineage>
        <taxon>Eukaryota</taxon>
        <taxon>Viridiplantae</taxon>
        <taxon>Streptophyta</taxon>
        <taxon>Embryophyta</taxon>
        <taxon>Tracheophyta</taxon>
        <taxon>Spermatophyta</taxon>
        <taxon>Magnoliopsida</taxon>
        <taxon>eudicotyledons</taxon>
        <taxon>Gunneridae</taxon>
        <taxon>Pentapetalae</taxon>
        <taxon>rosids</taxon>
        <taxon>fabids</taxon>
        <taxon>Malpighiales</taxon>
        <taxon>Euphorbiaceae</taxon>
        <taxon>Crotonoideae</taxon>
        <taxon>Micrandreae</taxon>
        <taxon>Hevea</taxon>
    </lineage>
</organism>
<evidence type="ECO:0000256" key="1">
    <source>
        <dbReference type="SAM" id="MobiDB-lite"/>
    </source>
</evidence>
<dbReference type="PANTHER" id="PTHR31286">
    <property type="entry name" value="GLYCINE-RICH CELL WALL STRUCTURAL PROTEIN 1.8-LIKE"/>
    <property type="match status" value="1"/>
</dbReference>
<dbReference type="InterPro" id="IPR040256">
    <property type="entry name" value="At4g02000-like"/>
</dbReference>
<gene>
    <name evidence="3" type="ORF">P3X46_004971</name>
</gene>
<proteinExistence type="predicted"/>
<dbReference type="InterPro" id="IPR025558">
    <property type="entry name" value="DUF4283"/>
</dbReference>
<reference evidence="3" key="1">
    <citation type="journal article" date="2023" name="Plant Biotechnol. J.">
        <title>Chromosome-level wild Hevea brasiliensis genome provides new tools for genomic-assisted breeding and valuable loci to elevate rubber yield.</title>
        <authorList>
            <person name="Cheng H."/>
            <person name="Song X."/>
            <person name="Hu Y."/>
            <person name="Wu T."/>
            <person name="Yang Q."/>
            <person name="An Z."/>
            <person name="Feng S."/>
            <person name="Deng Z."/>
            <person name="Wu W."/>
            <person name="Zeng X."/>
            <person name="Tu M."/>
            <person name="Wang X."/>
            <person name="Huang H."/>
        </authorList>
    </citation>
    <scope>NUCLEOTIDE SEQUENCE</scope>
    <source>
        <strain evidence="3">MT/VB/25A 57/8</strain>
    </source>
</reference>
<dbReference type="Proteomes" id="UP001174677">
    <property type="component" value="Chromosome 3"/>
</dbReference>
<feature type="domain" description="DUF4283" evidence="2">
    <location>
        <begin position="114"/>
        <end position="196"/>
    </location>
</feature>
<feature type="region of interest" description="Disordered" evidence="1">
    <location>
        <begin position="1"/>
        <end position="20"/>
    </location>
</feature>
<dbReference type="Pfam" id="PF14111">
    <property type="entry name" value="DUF4283"/>
    <property type="match status" value="1"/>
</dbReference>
<protein>
    <recommendedName>
        <fullName evidence="2">DUF4283 domain-containing protein</fullName>
    </recommendedName>
</protein>
<dbReference type="PANTHER" id="PTHR31286:SF99">
    <property type="entry name" value="DUF4283 DOMAIN-CONTAINING PROTEIN"/>
    <property type="match status" value="1"/>
</dbReference>
<feature type="compositionally biased region" description="Low complexity" evidence="1">
    <location>
        <begin position="1"/>
        <end position="12"/>
    </location>
</feature>
<evidence type="ECO:0000313" key="3">
    <source>
        <dbReference type="EMBL" id="KAJ9185325.1"/>
    </source>
</evidence>
<evidence type="ECO:0000259" key="2">
    <source>
        <dbReference type="Pfam" id="PF14111"/>
    </source>
</evidence>
<dbReference type="EMBL" id="JARPOI010000003">
    <property type="protein sequence ID" value="KAJ9185325.1"/>
    <property type="molecule type" value="Genomic_DNA"/>
</dbReference>
<sequence length="349" mass="39230">MADVSSSLPPSSEEVDQLHWSSKKVKLRDGSGNGLGAVGKDTVDVEGVATDVKLKSSFHDAVQRSVFEDLEMANDGGHVVDISDYDSDGELDDDYDLKCSTIRASQMEKRLMSEPWRKTLIIKVLGRKIGFSYLQKRLKQLWALKSPIDMIDLVNGFFMVRFSNETEDDHVLFGGPWMFADHYLIVREWQANFDPEYAVIDKALYYSKIFLMRVASKIGRPIKVDETTLNASRGKFARICVEVDLSKPLLFQYEGIHLICFQCCCYGLRQDTCTKAFTDLDPDAVIGVEVHGARVKDIVPVTDIVDQVQNVVMEPPVVSPEVVDRFGPWMLAKRSGWKGAKLSGNSNFK</sequence>
<evidence type="ECO:0000313" key="4">
    <source>
        <dbReference type="Proteomes" id="UP001174677"/>
    </source>
</evidence>